<accession>A0A0L8ICT0</accession>
<reference evidence="1" key="1">
    <citation type="submission" date="2015-07" db="EMBL/GenBank/DDBJ databases">
        <title>MeaNS - Measles Nucleotide Surveillance Program.</title>
        <authorList>
            <person name="Tran T."/>
            <person name="Druce J."/>
        </authorList>
    </citation>
    <scope>NUCLEOTIDE SEQUENCE</scope>
    <source>
        <strain evidence="1">UCB-OBI-ISO-001</strain>
        <tissue evidence="1">Gonad</tissue>
    </source>
</reference>
<evidence type="ECO:0000313" key="1">
    <source>
        <dbReference type="EMBL" id="KOF98835.1"/>
    </source>
</evidence>
<gene>
    <name evidence="1" type="ORF">OCBIM_22022705mg</name>
</gene>
<organism evidence="1">
    <name type="scientific">Octopus bimaculoides</name>
    <name type="common">California two-spotted octopus</name>
    <dbReference type="NCBI Taxonomy" id="37653"/>
    <lineage>
        <taxon>Eukaryota</taxon>
        <taxon>Metazoa</taxon>
        <taxon>Spiralia</taxon>
        <taxon>Lophotrochozoa</taxon>
        <taxon>Mollusca</taxon>
        <taxon>Cephalopoda</taxon>
        <taxon>Coleoidea</taxon>
        <taxon>Octopodiformes</taxon>
        <taxon>Octopoda</taxon>
        <taxon>Incirrata</taxon>
        <taxon>Octopodidae</taxon>
        <taxon>Octopus</taxon>
    </lineage>
</organism>
<dbReference type="EMBL" id="KQ416073">
    <property type="protein sequence ID" value="KOF98835.1"/>
    <property type="molecule type" value="Genomic_DNA"/>
</dbReference>
<protein>
    <submittedName>
        <fullName evidence="1">Uncharacterized protein</fullName>
    </submittedName>
</protein>
<dbReference type="AlphaFoldDB" id="A0A0L8ICT0"/>
<name>A0A0L8ICT0_OCTBM</name>
<proteinExistence type="predicted"/>
<sequence>MKEHSPDVLAIKPLMTELGRRAAAWSNTPVQSQVEAENFICFIGVSELMFLLTSFHFMENGIGRFSSLPADPFPDSLLDENAINSESFADVEGRL</sequence>